<name>A0A022QEE7_ERYGU</name>
<dbReference type="EMBL" id="KI631506">
    <property type="protein sequence ID" value="EYU27022.1"/>
    <property type="molecule type" value="Genomic_DNA"/>
</dbReference>
<evidence type="ECO:0000313" key="1">
    <source>
        <dbReference type="EMBL" id="EYU27022.1"/>
    </source>
</evidence>
<accession>A0A022QEE7</accession>
<gene>
    <name evidence="1" type="ORF">MIMGU_mgv1a016050mg</name>
</gene>
<dbReference type="Proteomes" id="UP000030748">
    <property type="component" value="Unassembled WGS sequence"/>
</dbReference>
<dbReference type="AlphaFoldDB" id="A0A022QEE7"/>
<protein>
    <submittedName>
        <fullName evidence="1">Uncharacterized protein</fullName>
    </submittedName>
</protein>
<keyword evidence="2" id="KW-1185">Reference proteome</keyword>
<evidence type="ECO:0000313" key="2">
    <source>
        <dbReference type="Proteomes" id="UP000030748"/>
    </source>
</evidence>
<sequence>MHKFSYLFCLFEFGFFAYGFQRLSRGAGDSLLFSCNFLFFVFTQSNFITFFIRNHCFLCFLFLRVFYVQLQVSPFLVFRLRFAVALSVRIQVCRLFKNYIDVFQGSLLLIADFIRPSEFSAGVEFVHICRRCHSDE</sequence>
<reference evidence="1 2" key="1">
    <citation type="journal article" date="2013" name="Proc. Natl. Acad. Sci. U.S.A.">
        <title>Fine-scale variation in meiotic recombination in Mimulus inferred from population shotgun sequencing.</title>
        <authorList>
            <person name="Hellsten U."/>
            <person name="Wright K.M."/>
            <person name="Jenkins J."/>
            <person name="Shu S."/>
            <person name="Yuan Y."/>
            <person name="Wessler S.R."/>
            <person name="Schmutz J."/>
            <person name="Willis J.H."/>
            <person name="Rokhsar D.S."/>
        </authorList>
    </citation>
    <scope>NUCLEOTIDE SEQUENCE [LARGE SCALE GENOMIC DNA]</scope>
    <source>
        <strain evidence="2">cv. DUN x IM62</strain>
    </source>
</reference>
<organism evidence="1 2">
    <name type="scientific">Erythranthe guttata</name>
    <name type="common">Yellow monkey flower</name>
    <name type="synonym">Mimulus guttatus</name>
    <dbReference type="NCBI Taxonomy" id="4155"/>
    <lineage>
        <taxon>Eukaryota</taxon>
        <taxon>Viridiplantae</taxon>
        <taxon>Streptophyta</taxon>
        <taxon>Embryophyta</taxon>
        <taxon>Tracheophyta</taxon>
        <taxon>Spermatophyta</taxon>
        <taxon>Magnoliopsida</taxon>
        <taxon>eudicotyledons</taxon>
        <taxon>Gunneridae</taxon>
        <taxon>Pentapetalae</taxon>
        <taxon>asterids</taxon>
        <taxon>lamiids</taxon>
        <taxon>Lamiales</taxon>
        <taxon>Phrymaceae</taxon>
        <taxon>Erythranthe</taxon>
    </lineage>
</organism>
<proteinExistence type="predicted"/>